<keyword evidence="2" id="KW-1185">Reference proteome</keyword>
<reference evidence="1 2" key="1">
    <citation type="submission" date="2023-04" db="EMBL/GenBank/DDBJ databases">
        <title>Nanopore sequencing of Janthinobacterium from water.</title>
        <authorList>
            <person name="Ciuchcinski K."/>
            <person name="Rokowska A."/>
            <person name="Dziewit L."/>
        </authorList>
    </citation>
    <scope>NUCLEOTIDE SEQUENCE [LARGE SCALE GENOMIC DNA]</scope>
    <source>
        <strain evidence="1 2">DEMB2</strain>
    </source>
</reference>
<name>A0ABY8I309_9BURK</name>
<dbReference type="RefSeq" id="WP_152598784.1">
    <property type="nucleotide sequence ID" value="NZ_CP121464.1"/>
</dbReference>
<dbReference type="Proteomes" id="UP001219584">
    <property type="component" value="Chromosome"/>
</dbReference>
<protein>
    <submittedName>
        <fullName evidence="1">Uncharacterized protein</fullName>
    </submittedName>
</protein>
<proteinExistence type="predicted"/>
<gene>
    <name evidence="1" type="ORF">P9875_26970</name>
</gene>
<evidence type="ECO:0000313" key="1">
    <source>
        <dbReference type="EMBL" id="WFR79286.1"/>
    </source>
</evidence>
<accession>A0ABY8I309</accession>
<evidence type="ECO:0000313" key="2">
    <source>
        <dbReference type="Proteomes" id="UP001219584"/>
    </source>
</evidence>
<organism evidence="1 2">
    <name type="scientific">Janthinobacterium rivuli</name>
    <dbReference type="NCBI Taxonomy" id="2751478"/>
    <lineage>
        <taxon>Bacteria</taxon>
        <taxon>Pseudomonadati</taxon>
        <taxon>Pseudomonadota</taxon>
        <taxon>Betaproteobacteria</taxon>
        <taxon>Burkholderiales</taxon>
        <taxon>Oxalobacteraceae</taxon>
        <taxon>Janthinobacterium</taxon>
    </lineage>
</organism>
<sequence>MAYAEVQLKNGTPCFSISEKEEARNGVPQISAVVLTDVSVKPAVKVWSFLLPGAATIPVHAKSCLLYGVAPATAEVKPPKAPPLKTGRMYDVFLNGGPADPSDPTRGYVGKFCLITGISGERKILRIDSDSQAWIDEICPEHSLIR</sequence>
<dbReference type="EMBL" id="CP121464">
    <property type="protein sequence ID" value="WFR79286.1"/>
    <property type="molecule type" value="Genomic_DNA"/>
</dbReference>